<sequence length="133" mass="15760">MYTTHFKGLLGELEFTLHLIKCGYTILKPINNNSSYDLVIEKNNSFLRVQIKFCTPNNGRLRVELRRPKRKTKNYKDREVDAMGVYDALNKKFYLIPITEINTKSEVWIRVSDPRNYQKKRINQASKYEVVVE</sequence>
<dbReference type="InterPro" id="IPR011856">
    <property type="entry name" value="tRNA_endonuc-like_dom_sf"/>
</dbReference>
<reference evidence="2 3" key="1">
    <citation type="journal article" date="2016" name="Nat. Commun.">
        <title>Thousands of microbial genomes shed light on interconnected biogeochemical processes in an aquifer system.</title>
        <authorList>
            <person name="Anantharaman K."/>
            <person name="Brown C.T."/>
            <person name="Hug L.A."/>
            <person name="Sharon I."/>
            <person name="Castelle C.J."/>
            <person name="Probst A.J."/>
            <person name="Thomas B.C."/>
            <person name="Singh A."/>
            <person name="Wilkins M.J."/>
            <person name="Karaoz U."/>
            <person name="Brodie E.L."/>
            <person name="Williams K.H."/>
            <person name="Hubbard S.S."/>
            <person name="Banfield J.F."/>
        </authorList>
    </citation>
    <scope>NUCLEOTIDE SEQUENCE [LARGE SCALE GENOMIC DNA]</scope>
</reference>
<evidence type="ECO:0000259" key="1">
    <source>
        <dbReference type="Pfam" id="PF11645"/>
    </source>
</evidence>
<evidence type="ECO:0000313" key="2">
    <source>
        <dbReference type="EMBL" id="OGK56470.1"/>
    </source>
</evidence>
<dbReference type="Pfam" id="PF11645">
    <property type="entry name" value="PDDEXK_5"/>
    <property type="match status" value="1"/>
</dbReference>
<dbReference type="Proteomes" id="UP000176376">
    <property type="component" value="Unassembled WGS sequence"/>
</dbReference>
<evidence type="ECO:0000313" key="3">
    <source>
        <dbReference type="Proteomes" id="UP000176376"/>
    </source>
</evidence>
<organism evidence="2 3">
    <name type="scientific">Candidatus Roizmanbacteria bacterium RIFCSPLOWO2_02_FULL_38_10</name>
    <dbReference type="NCBI Taxonomy" id="1802074"/>
    <lineage>
        <taxon>Bacteria</taxon>
        <taxon>Candidatus Roizmaniibacteriota</taxon>
    </lineage>
</organism>
<protein>
    <recommendedName>
        <fullName evidence="1">PD(D/E)XK endonuclease domain-containing protein</fullName>
    </recommendedName>
</protein>
<accession>A0A1F7JLK8</accession>
<feature type="domain" description="PD(D/E)XK endonuclease" evidence="1">
    <location>
        <begin position="3"/>
        <end position="130"/>
    </location>
</feature>
<dbReference type="EMBL" id="MGAY01000036">
    <property type="protein sequence ID" value="OGK56470.1"/>
    <property type="molecule type" value="Genomic_DNA"/>
</dbReference>
<dbReference type="AlphaFoldDB" id="A0A1F7JLK8"/>
<comment type="caution">
    <text evidence="2">The sequence shown here is derived from an EMBL/GenBank/DDBJ whole genome shotgun (WGS) entry which is preliminary data.</text>
</comment>
<dbReference type="STRING" id="1802074.A3J15_03125"/>
<dbReference type="GO" id="GO:0003676">
    <property type="term" value="F:nucleic acid binding"/>
    <property type="evidence" value="ECO:0007669"/>
    <property type="project" value="InterPro"/>
</dbReference>
<proteinExistence type="predicted"/>
<dbReference type="InterPro" id="IPR021671">
    <property type="entry name" value="PD(D/E)XK_Endonuc"/>
</dbReference>
<dbReference type="Gene3D" id="3.40.1350.10">
    <property type="match status" value="1"/>
</dbReference>
<name>A0A1F7JLK8_9BACT</name>
<gene>
    <name evidence="2" type="ORF">A3J15_03125</name>
</gene>